<dbReference type="Pfam" id="PF01535">
    <property type="entry name" value="PPR"/>
    <property type="match status" value="2"/>
</dbReference>
<dbReference type="OMA" id="NKKGYPP"/>
<feature type="repeat" description="PPR" evidence="2">
    <location>
        <begin position="348"/>
        <end position="382"/>
    </location>
</feature>
<protein>
    <submittedName>
        <fullName evidence="3">Pentatricopeptide repeat-containing protein</fullName>
    </submittedName>
</protein>
<gene>
    <name evidence="3" type="ORF">ZOSMA_170G00550</name>
</gene>
<evidence type="ECO:0000256" key="2">
    <source>
        <dbReference type="PROSITE-ProRule" id="PRU00708"/>
    </source>
</evidence>
<feature type="repeat" description="PPR" evidence="2">
    <location>
        <begin position="313"/>
        <end position="347"/>
    </location>
</feature>
<keyword evidence="1" id="KW-0677">Repeat</keyword>
<comment type="caution">
    <text evidence="3">The sequence shown here is derived from an EMBL/GenBank/DDBJ whole genome shotgun (WGS) entry which is preliminary data.</text>
</comment>
<dbReference type="GO" id="GO:0009507">
    <property type="term" value="C:chloroplast"/>
    <property type="evidence" value="ECO:0000318"/>
    <property type="project" value="GO_Central"/>
</dbReference>
<dbReference type="Gene3D" id="1.25.40.10">
    <property type="entry name" value="Tetratricopeptide repeat domain"/>
    <property type="match status" value="4"/>
</dbReference>
<sequence>MEAALQSHSLLSFTSNIGNRKVFGNSYIPMLKPMRRRGTEIVSLGMLAPRKFMYRRRKAEVFKDAADEADQKSWRRLMLEIEKSGTAVSILQNHRPKGESLPKTLVLGTLMRFKQLKKWNIVSEILEWLRTQHWWDFGQMDYLMLMTAYGKIGDFTRAERVMRYMNKKGFPPSVISSTALMEAYGKGGQCGKAEAVFQEMQTTGPEPSPVTYQIILKILVEADKYEETKAIFEALLNDDRSSFKPDQKMFHMMIYMYKKSGDYESARRVFAQMSERGIPKSTVTFNSLMSFENNYKEVSNIYDQMQRDGLRPDVVSYALLIHSYGKARREAEALAVFEEMLDAGVRPTRKAYNILLDAFAISGMIEEAKTVFKSMRRDRCVPDLCSYATMLSAYINASDMEGAERFFRRLKQDGLEPNVVIFGTLMKGYAKTNDLEKMMAKYDEMRVLGLEPNQTIFTTLMDAHGKSDFGNAVIWFNMMTANGLSPDQKAKNILLSLANTVDEKNEANELVGNPLIVAEEEDVSSGMVDLLSVEANSSKFAGFEDDDEEDDDDSFDCLDDKKQEMQVEFEKLSV</sequence>
<dbReference type="GO" id="GO:0003729">
    <property type="term" value="F:mRNA binding"/>
    <property type="evidence" value="ECO:0000318"/>
    <property type="project" value="GO_Central"/>
</dbReference>
<feature type="repeat" description="PPR" evidence="2">
    <location>
        <begin position="246"/>
        <end position="280"/>
    </location>
</feature>
<reference evidence="4" key="1">
    <citation type="journal article" date="2016" name="Nature">
        <title>The genome of the seagrass Zostera marina reveals angiosperm adaptation to the sea.</title>
        <authorList>
            <person name="Olsen J.L."/>
            <person name="Rouze P."/>
            <person name="Verhelst B."/>
            <person name="Lin Y.-C."/>
            <person name="Bayer T."/>
            <person name="Collen J."/>
            <person name="Dattolo E."/>
            <person name="De Paoli E."/>
            <person name="Dittami S."/>
            <person name="Maumus F."/>
            <person name="Michel G."/>
            <person name="Kersting A."/>
            <person name="Lauritano C."/>
            <person name="Lohaus R."/>
            <person name="Toepel M."/>
            <person name="Tonon T."/>
            <person name="Vanneste K."/>
            <person name="Amirebrahimi M."/>
            <person name="Brakel J."/>
            <person name="Bostroem C."/>
            <person name="Chovatia M."/>
            <person name="Grimwood J."/>
            <person name="Jenkins J.W."/>
            <person name="Jueterbock A."/>
            <person name="Mraz A."/>
            <person name="Stam W.T."/>
            <person name="Tice H."/>
            <person name="Bornberg-Bauer E."/>
            <person name="Green P.J."/>
            <person name="Pearson G.A."/>
            <person name="Procaccini G."/>
            <person name="Duarte C.M."/>
            <person name="Schmutz J."/>
            <person name="Reusch T.B.H."/>
            <person name="Van de Peer Y."/>
        </authorList>
    </citation>
    <scope>NUCLEOTIDE SEQUENCE [LARGE SCALE GENOMIC DNA]</scope>
    <source>
        <strain evidence="4">cv. Finnish</strain>
    </source>
</reference>
<dbReference type="InterPro" id="IPR002885">
    <property type="entry name" value="PPR_rpt"/>
</dbReference>
<evidence type="ECO:0000256" key="1">
    <source>
        <dbReference type="ARBA" id="ARBA00022737"/>
    </source>
</evidence>
<dbReference type="InterPro" id="IPR011990">
    <property type="entry name" value="TPR-like_helical_dom_sf"/>
</dbReference>
<accession>A0A0K9PSU1</accession>
<feature type="repeat" description="PPR" evidence="2">
    <location>
        <begin position="138"/>
        <end position="172"/>
    </location>
</feature>
<organism evidence="3 4">
    <name type="scientific">Zostera marina</name>
    <name type="common">Eelgrass</name>
    <dbReference type="NCBI Taxonomy" id="29655"/>
    <lineage>
        <taxon>Eukaryota</taxon>
        <taxon>Viridiplantae</taxon>
        <taxon>Streptophyta</taxon>
        <taxon>Embryophyta</taxon>
        <taxon>Tracheophyta</taxon>
        <taxon>Spermatophyta</taxon>
        <taxon>Magnoliopsida</taxon>
        <taxon>Liliopsida</taxon>
        <taxon>Zosteraceae</taxon>
        <taxon>Zostera</taxon>
    </lineage>
</organism>
<dbReference type="NCBIfam" id="TIGR00756">
    <property type="entry name" value="PPR"/>
    <property type="match status" value="7"/>
</dbReference>
<dbReference type="GO" id="GO:0006396">
    <property type="term" value="P:RNA processing"/>
    <property type="evidence" value="ECO:0000318"/>
    <property type="project" value="GO_Central"/>
</dbReference>
<feature type="repeat" description="PPR" evidence="2">
    <location>
        <begin position="173"/>
        <end position="207"/>
    </location>
</feature>
<evidence type="ECO:0000313" key="4">
    <source>
        <dbReference type="Proteomes" id="UP000036987"/>
    </source>
</evidence>
<dbReference type="EMBL" id="LFYR01000644">
    <property type="protein sequence ID" value="KMZ72034.1"/>
    <property type="molecule type" value="Genomic_DNA"/>
</dbReference>
<evidence type="ECO:0000313" key="3">
    <source>
        <dbReference type="EMBL" id="KMZ72034.1"/>
    </source>
</evidence>
<dbReference type="PROSITE" id="PS51375">
    <property type="entry name" value="PPR"/>
    <property type="match status" value="7"/>
</dbReference>
<dbReference type="PANTHER" id="PTHR47934:SF4">
    <property type="entry name" value="OS08G0191900 PROTEIN"/>
    <property type="match status" value="1"/>
</dbReference>
<dbReference type="InterPro" id="IPR051114">
    <property type="entry name" value="Mito_RNA_Proc_CCM1"/>
</dbReference>
<dbReference type="OrthoDB" id="185373at2759"/>
<name>A0A0K9PSU1_ZOSMR</name>
<dbReference type="PANTHER" id="PTHR47934">
    <property type="entry name" value="PENTATRICOPEPTIDE REPEAT-CONTAINING PROTEIN PET309, MITOCHONDRIAL"/>
    <property type="match status" value="1"/>
</dbReference>
<dbReference type="AlphaFoldDB" id="A0A0K9PSU1"/>
<dbReference type="Pfam" id="PF13041">
    <property type="entry name" value="PPR_2"/>
    <property type="match status" value="2"/>
</dbReference>
<proteinExistence type="predicted"/>
<keyword evidence="4" id="KW-1185">Reference proteome</keyword>
<dbReference type="SUPFAM" id="SSF48452">
    <property type="entry name" value="TPR-like"/>
    <property type="match status" value="1"/>
</dbReference>
<feature type="repeat" description="PPR" evidence="2">
    <location>
        <begin position="383"/>
        <end position="417"/>
    </location>
</feature>
<dbReference type="Pfam" id="PF13812">
    <property type="entry name" value="PPR_3"/>
    <property type="match status" value="2"/>
</dbReference>
<dbReference type="Proteomes" id="UP000036987">
    <property type="component" value="Unassembled WGS sequence"/>
</dbReference>
<feature type="repeat" description="PPR" evidence="2">
    <location>
        <begin position="418"/>
        <end position="452"/>
    </location>
</feature>